<feature type="domain" description="GS catalytic" evidence="8">
    <location>
        <begin position="121"/>
        <end position="512"/>
    </location>
</feature>
<dbReference type="GO" id="GO:0005524">
    <property type="term" value="F:ATP binding"/>
    <property type="evidence" value="ECO:0007669"/>
    <property type="project" value="UniProtKB-KW"/>
</dbReference>
<keyword evidence="3" id="KW-0547">Nucleotide-binding</keyword>
<feature type="compositionally biased region" description="Polar residues" evidence="7">
    <location>
        <begin position="770"/>
        <end position="781"/>
    </location>
</feature>
<evidence type="ECO:0000256" key="3">
    <source>
        <dbReference type="ARBA" id="ARBA00022741"/>
    </source>
</evidence>
<dbReference type="GO" id="GO:0004356">
    <property type="term" value="F:glutamine synthetase activity"/>
    <property type="evidence" value="ECO:0007669"/>
    <property type="project" value="InterPro"/>
</dbReference>
<name>A0A5N6KNC9_9ROSI</name>
<dbReference type="Proteomes" id="UP000327013">
    <property type="component" value="Unassembled WGS sequence"/>
</dbReference>
<feature type="region of interest" description="Disordered" evidence="7">
    <location>
        <begin position="760"/>
        <end position="781"/>
    </location>
</feature>
<evidence type="ECO:0000256" key="1">
    <source>
        <dbReference type="ARBA" id="ARBA00009897"/>
    </source>
</evidence>
<keyword evidence="4" id="KW-0067">ATP-binding</keyword>
<dbReference type="PROSITE" id="PS51987">
    <property type="entry name" value="GS_CATALYTIC"/>
    <property type="match status" value="1"/>
</dbReference>
<dbReference type="PANTHER" id="PTHR43785">
    <property type="entry name" value="GAMMA-GLUTAMYLPUTRESCINE SYNTHETASE"/>
    <property type="match status" value="1"/>
</dbReference>
<dbReference type="Gene3D" id="3.10.20.70">
    <property type="entry name" value="Glutamine synthetase, N-terminal domain"/>
    <property type="match status" value="1"/>
</dbReference>
<dbReference type="AlphaFoldDB" id="A0A5N6KNC9"/>
<dbReference type="SUPFAM" id="SSF54368">
    <property type="entry name" value="Glutamine synthetase, N-terminal domain"/>
    <property type="match status" value="1"/>
</dbReference>
<evidence type="ECO:0000256" key="2">
    <source>
        <dbReference type="ARBA" id="ARBA00022598"/>
    </source>
</evidence>
<dbReference type="FunFam" id="3.30.590.10:FF:000005">
    <property type="entry name" value="Probable glutamine synthetase"/>
    <property type="match status" value="1"/>
</dbReference>
<keyword evidence="10" id="KW-1185">Reference proteome</keyword>
<dbReference type="Gene3D" id="3.30.590.10">
    <property type="entry name" value="Glutamine synthetase/guanido kinase, catalytic domain"/>
    <property type="match status" value="1"/>
</dbReference>
<keyword evidence="2" id="KW-0436">Ligase</keyword>
<feature type="region of interest" description="Disordered" evidence="7">
    <location>
        <begin position="565"/>
        <end position="593"/>
    </location>
</feature>
<evidence type="ECO:0000256" key="6">
    <source>
        <dbReference type="RuleBase" id="RU000384"/>
    </source>
</evidence>
<dbReference type="SUPFAM" id="SSF55931">
    <property type="entry name" value="Glutamine synthetase/guanido kinase"/>
    <property type="match status" value="1"/>
</dbReference>
<evidence type="ECO:0000256" key="4">
    <source>
        <dbReference type="ARBA" id="ARBA00022840"/>
    </source>
</evidence>
<feature type="compositionally biased region" description="Basic and acidic residues" evidence="7">
    <location>
        <begin position="798"/>
        <end position="810"/>
    </location>
</feature>
<comment type="similarity">
    <text evidence="1 5 6">Belongs to the glutamine synthetase family.</text>
</comment>
<dbReference type="EMBL" id="VIBQ01000009">
    <property type="protein sequence ID" value="KAB8336771.1"/>
    <property type="molecule type" value="Genomic_DNA"/>
</dbReference>
<gene>
    <name evidence="9" type="ORF">FH972_021080</name>
</gene>
<organism evidence="9 10">
    <name type="scientific">Carpinus fangiana</name>
    <dbReference type="NCBI Taxonomy" id="176857"/>
    <lineage>
        <taxon>Eukaryota</taxon>
        <taxon>Viridiplantae</taxon>
        <taxon>Streptophyta</taxon>
        <taxon>Embryophyta</taxon>
        <taxon>Tracheophyta</taxon>
        <taxon>Spermatophyta</taxon>
        <taxon>Magnoliopsida</taxon>
        <taxon>eudicotyledons</taxon>
        <taxon>Gunneridae</taxon>
        <taxon>Pentapetalae</taxon>
        <taxon>rosids</taxon>
        <taxon>fabids</taxon>
        <taxon>Fagales</taxon>
        <taxon>Betulaceae</taxon>
        <taxon>Carpinus</taxon>
    </lineage>
</organism>
<reference evidence="9 10" key="1">
    <citation type="submission" date="2019-06" db="EMBL/GenBank/DDBJ databases">
        <title>A chromosomal-level reference genome of Carpinus fangiana (Coryloideae, Betulaceae).</title>
        <authorList>
            <person name="Yang X."/>
            <person name="Wang Z."/>
            <person name="Zhang L."/>
            <person name="Hao G."/>
            <person name="Liu J."/>
            <person name="Yang Y."/>
        </authorList>
    </citation>
    <scope>NUCLEOTIDE SEQUENCE [LARGE SCALE GENOMIC DNA]</scope>
    <source>
        <strain evidence="9">Cfa_2016G</strain>
        <tissue evidence="9">Leaf</tissue>
    </source>
</reference>
<evidence type="ECO:0000259" key="8">
    <source>
        <dbReference type="PROSITE" id="PS51987"/>
    </source>
</evidence>
<dbReference type="Pfam" id="PF00120">
    <property type="entry name" value="Gln-synt_C"/>
    <property type="match status" value="1"/>
</dbReference>
<sequence>MAESPKVTYESLVDILKDDTAVKVAGCDVDGVLRGKLMAKSKFLQIVKDGFGFCSVIFGWDMHDQTYFKELKISNKENGYRDIVAVPDLSTFRRIPWENNIPFFLVSFQDPDTRKSLSACPRSLLGRAVEALEERGIKALAGAEFEFYQFRAPSSQSDIHGPNTTPTQRFIRTQPPATLPHLTEGMLGYSLTDPVQNQDWFYDIWNTCEKFDCPIEGWHTESGPGVFEAALCYNEIRAMADRAALFKFVTKTVGSKYGITPCFMAKPREGLPGNSGHLHVSLADTKTGKNLFAREEEDTNAPHSDMAHLSDLGRHFLAGLLEGLPDVMPLFAPTVNSYKRLVENFWAPVTVSWGLEHRAASIRVIAPPTSSPKATRFEIRTPGADINPYLALATVLALGWRGVQKKLELKLPPLGKGEDVGGETDPGERLAKSLKEATARFTAKDSIAREVFGDEFVEHFGGTREHEVKLWEEAVTDWEISRRMHVLVGRRPSSSGIDVATTLVALHVAAHAKRFAATFTGTAKGLLASVTVAVDAERRRAAEGFAARGTHSGMTSLAVASKAAGRGARPLARTPVETGGAEMMREGSRLGGDAAQVDPSVRRYAWKRTRWCSWRHLATSGLIQLSGYWNAKRAMQSTGVSVNRRWDTRDIERCARRQPIEHNLASVVGAAKANAVGLAHFQGEHFQAWEETRGVADAGRYLQSLPSAVLRTSLEHAMPAVRGVVMLPLAAAYLPRAHEKSSTGQRWMVKRPLGLGRREGHGVGSCEMLSPSSGEKASRVSSRNPECQDCRVESRCGWARDDGGGDKASRETNAAQQQLWGRKVVTTVMMGGGEAMQ</sequence>
<feature type="region of interest" description="Disordered" evidence="7">
    <location>
        <begin position="798"/>
        <end position="818"/>
    </location>
</feature>
<accession>A0A5N6KNC9</accession>
<dbReference type="SMART" id="SM01230">
    <property type="entry name" value="Gln-synt_C"/>
    <property type="match status" value="1"/>
</dbReference>
<dbReference type="OrthoDB" id="77835at2759"/>
<proteinExistence type="inferred from homology"/>
<dbReference type="FunFam" id="3.10.20.70:FF:000013">
    <property type="entry name" value="Glutamine synthetase bacteria"/>
    <property type="match status" value="1"/>
</dbReference>
<protein>
    <recommendedName>
        <fullName evidence="8">GS catalytic domain-containing protein</fullName>
    </recommendedName>
</protein>
<dbReference type="InterPro" id="IPR014746">
    <property type="entry name" value="Gln_synth/guanido_kin_cat_dom"/>
</dbReference>
<dbReference type="PANTHER" id="PTHR43785:SF12">
    <property type="entry name" value="TYPE-1 GLUTAMINE SYNTHETASE 2"/>
    <property type="match status" value="1"/>
</dbReference>
<dbReference type="GO" id="GO:0006542">
    <property type="term" value="P:glutamine biosynthetic process"/>
    <property type="evidence" value="ECO:0007669"/>
    <property type="project" value="InterPro"/>
</dbReference>
<dbReference type="InterPro" id="IPR036651">
    <property type="entry name" value="Gln_synt_N_sf"/>
</dbReference>
<comment type="caution">
    <text evidence="9">The sequence shown here is derived from an EMBL/GenBank/DDBJ whole genome shotgun (WGS) entry which is preliminary data.</text>
</comment>
<dbReference type="GO" id="GO:0006576">
    <property type="term" value="P:biogenic amine metabolic process"/>
    <property type="evidence" value="ECO:0007669"/>
    <property type="project" value="UniProtKB-ARBA"/>
</dbReference>
<dbReference type="InterPro" id="IPR008146">
    <property type="entry name" value="Gln_synth_cat_dom"/>
</dbReference>
<evidence type="ECO:0000256" key="5">
    <source>
        <dbReference type="PROSITE-ProRule" id="PRU01331"/>
    </source>
</evidence>
<evidence type="ECO:0000313" key="10">
    <source>
        <dbReference type="Proteomes" id="UP000327013"/>
    </source>
</evidence>
<evidence type="ECO:0000313" key="9">
    <source>
        <dbReference type="EMBL" id="KAB8336771.1"/>
    </source>
</evidence>
<evidence type="ECO:0000256" key="7">
    <source>
        <dbReference type="SAM" id="MobiDB-lite"/>
    </source>
</evidence>